<dbReference type="PROSITE" id="PS50110">
    <property type="entry name" value="RESPONSE_REGULATORY"/>
    <property type="match status" value="1"/>
</dbReference>
<dbReference type="SMART" id="SM00387">
    <property type="entry name" value="HATPase_c"/>
    <property type="match status" value="1"/>
</dbReference>
<dbReference type="NCBIfam" id="TIGR00229">
    <property type="entry name" value="sensory_box"/>
    <property type="match status" value="1"/>
</dbReference>
<dbReference type="PANTHER" id="PTHR24422:SF27">
    <property type="entry name" value="PROTEIN-GLUTAMATE O-METHYLTRANSFERASE"/>
    <property type="match status" value="1"/>
</dbReference>
<dbReference type="GO" id="GO:0005737">
    <property type="term" value="C:cytoplasm"/>
    <property type="evidence" value="ECO:0007669"/>
    <property type="project" value="InterPro"/>
</dbReference>
<dbReference type="Pfam" id="PF01739">
    <property type="entry name" value="CheR"/>
    <property type="match status" value="1"/>
</dbReference>
<gene>
    <name evidence="17" type="ORF">SAMN05192563_10547</name>
</gene>
<dbReference type="GO" id="GO:0000156">
    <property type="term" value="F:phosphorelay response regulator activity"/>
    <property type="evidence" value="ECO:0007669"/>
    <property type="project" value="InterPro"/>
</dbReference>
<feature type="active site" evidence="8">
    <location>
        <position position="53"/>
    </location>
</feature>
<dbReference type="Pfam" id="PF13596">
    <property type="entry name" value="PAS_10"/>
    <property type="match status" value="1"/>
</dbReference>
<dbReference type="FunFam" id="3.30.565.10:FF:000006">
    <property type="entry name" value="Sensor histidine kinase WalK"/>
    <property type="match status" value="1"/>
</dbReference>
<dbReference type="InterPro" id="IPR022641">
    <property type="entry name" value="CheR_N"/>
</dbReference>
<keyword evidence="8" id="KW-0378">Hydrolase</keyword>
<dbReference type="Gene3D" id="1.10.287.130">
    <property type="match status" value="1"/>
</dbReference>
<dbReference type="GO" id="GO:0006935">
    <property type="term" value="P:chemotaxis"/>
    <property type="evidence" value="ECO:0007669"/>
    <property type="project" value="UniProtKB-UniRule"/>
</dbReference>
<comment type="catalytic activity">
    <reaction evidence="1">
        <text>ATP + protein L-histidine = ADP + protein N-phospho-L-histidine.</text>
        <dbReference type="EC" id="2.7.13.3"/>
    </reaction>
</comment>
<dbReference type="PROSITE" id="PS50123">
    <property type="entry name" value="CHER"/>
    <property type="match status" value="1"/>
</dbReference>
<evidence type="ECO:0000259" key="15">
    <source>
        <dbReference type="PROSITE" id="PS50122"/>
    </source>
</evidence>
<dbReference type="SUPFAM" id="SSF55785">
    <property type="entry name" value="PYP-like sensor domain (PAS domain)"/>
    <property type="match status" value="2"/>
</dbReference>
<feature type="domain" description="Response regulatory" evidence="12">
    <location>
        <begin position="1223"/>
        <end position="1339"/>
    </location>
</feature>
<dbReference type="SUPFAM" id="SSF55874">
    <property type="entry name" value="ATPase domain of HSP90 chaperone/DNA topoisomerase II/histidine kinase"/>
    <property type="match status" value="1"/>
</dbReference>
<dbReference type="PROSITE" id="PS50112">
    <property type="entry name" value="PAS"/>
    <property type="match status" value="1"/>
</dbReference>
<evidence type="ECO:0000259" key="11">
    <source>
        <dbReference type="PROSITE" id="PS50109"/>
    </source>
</evidence>
<evidence type="ECO:0000256" key="9">
    <source>
        <dbReference type="PROSITE-ProRule" id="PRU00169"/>
    </source>
</evidence>
<evidence type="ECO:0000259" key="12">
    <source>
        <dbReference type="PROSITE" id="PS50110"/>
    </source>
</evidence>
<dbReference type="InterPro" id="IPR011006">
    <property type="entry name" value="CheY-like_superfamily"/>
</dbReference>
<dbReference type="EMBL" id="FPBH01000054">
    <property type="protein sequence ID" value="SFU26398.1"/>
    <property type="molecule type" value="Genomic_DNA"/>
</dbReference>
<dbReference type="InterPro" id="IPR005467">
    <property type="entry name" value="His_kinase_dom"/>
</dbReference>
<dbReference type="Gene3D" id="3.40.50.150">
    <property type="entry name" value="Vaccinia Virus protein VP39"/>
    <property type="match status" value="1"/>
</dbReference>
<dbReference type="SUPFAM" id="SSF52172">
    <property type="entry name" value="CheY-like"/>
    <property type="match status" value="1"/>
</dbReference>
<dbReference type="GO" id="GO:0008984">
    <property type="term" value="F:protein-glutamate methylesterase activity"/>
    <property type="evidence" value="ECO:0007669"/>
    <property type="project" value="InterPro"/>
</dbReference>
<evidence type="ECO:0000256" key="2">
    <source>
        <dbReference type="ARBA" id="ARBA00004429"/>
    </source>
</evidence>
<dbReference type="InterPro" id="IPR036097">
    <property type="entry name" value="HisK_dim/P_sf"/>
</dbReference>
<dbReference type="Pfam" id="PF03705">
    <property type="entry name" value="CheR_N"/>
    <property type="match status" value="1"/>
</dbReference>
<dbReference type="CDD" id="cd17580">
    <property type="entry name" value="REC_2_DhkD-like"/>
    <property type="match status" value="1"/>
</dbReference>
<dbReference type="Pfam" id="PF00989">
    <property type="entry name" value="PAS"/>
    <property type="match status" value="1"/>
</dbReference>
<feature type="domain" description="CheB-type methylesterase" evidence="15">
    <location>
        <begin position="13"/>
        <end position="203"/>
    </location>
</feature>
<dbReference type="InterPro" id="IPR029063">
    <property type="entry name" value="SAM-dependent_MTases_sf"/>
</dbReference>
<dbReference type="Proteomes" id="UP000198844">
    <property type="component" value="Unassembled WGS sequence"/>
</dbReference>
<dbReference type="InterPro" id="IPR000780">
    <property type="entry name" value="CheR_MeTrfase"/>
</dbReference>
<proteinExistence type="predicted"/>
<dbReference type="SUPFAM" id="SSF47384">
    <property type="entry name" value="Homodimeric domain of signal transducing histidine kinase"/>
    <property type="match status" value="1"/>
</dbReference>
<dbReference type="Pfam" id="PF01339">
    <property type="entry name" value="CheB_methylest"/>
    <property type="match status" value="1"/>
</dbReference>
<evidence type="ECO:0000259" key="14">
    <source>
        <dbReference type="PROSITE" id="PS50113"/>
    </source>
</evidence>
<dbReference type="CDD" id="cd16434">
    <property type="entry name" value="CheB-CheR_fusion"/>
    <property type="match status" value="1"/>
</dbReference>
<keyword evidence="6" id="KW-0808">Transferase</keyword>
<dbReference type="Gene3D" id="3.40.50.180">
    <property type="entry name" value="Methylesterase CheB, C-terminal domain"/>
    <property type="match status" value="1"/>
</dbReference>
<dbReference type="InterPro" id="IPR035965">
    <property type="entry name" value="PAS-like_dom_sf"/>
</dbReference>
<dbReference type="PROSITE" id="PS50122">
    <property type="entry name" value="CHEB"/>
    <property type="match status" value="1"/>
</dbReference>
<evidence type="ECO:0000256" key="6">
    <source>
        <dbReference type="ARBA" id="ARBA00022679"/>
    </source>
</evidence>
<keyword evidence="7" id="KW-0418">Kinase</keyword>
<dbReference type="GO" id="GO:0008757">
    <property type="term" value="F:S-adenosylmethionine-dependent methyltransferase activity"/>
    <property type="evidence" value="ECO:0007669"/>
    <property type="project" value="InterPro"/>
</dbReference>
<dbReference type="InterPro" id="IPR003661">
    <property type="entry name" value="HisK_dim/P_dom"/>
</dbReference>
<evidence type="ECO:0000313" key="18">
    <source>
        <dbReference type="Proteomes" id="UP000198844"/>
    </source>
</evidence>
<dbReference type="InterPro" id="IPR013767">
    <property type="entry name" value="PAS_fold"/>
</dbReference>
<evidence type="ECO:0000256" key="8">
    <source>
        <dbReference type="PROSITE-ProRule" id="PRU00050"/>
    </source>
</evidence>
<dbReference type="InterPro" id="IPR000700">
    <property type="entry name" value="PAS-assoc_C"/>
</dbReference>
<dbReference type="Gene3D" id="3.30.565.10">
    <property type="entry name" value="Histidine kinase-like ATPase, C-terminal domain"/>
    <property type="match status" value="1"/>
</dbReference>
<feature type="domain" description="PAS" evidence="13">
    <location>
        <begin position="842"/>
        <end position="926"/>
    </location>
</feature>
<feature type="active site" evidence="8">
    <location>
        <position position="145"/>
    </location>
</feature>
<dbReference type="CDD" id="cd00082">
    <property type="entry name" value="HisKA"/>
    <property type="match status" value="1"/>
</dbReference>
<dbReference type="InterPro" id="IPR000673">
    <property type="entry name" value="Sig_transdc_resp-reg_Me-estase"/>
</dbReference>
<dbReference type="GO" id="GO:0000155">
    <property type="term" value="F:phosphorelay sensor kinase activity"/>
    <property type="evidence" value="ECO:0007669"/>
    <property type="project" value="InterPro"/>
</dbReference>
<dbReference type="SUPFAM" id="SSF53335">
    <property type="entry name" value="S-adenosyl-L-methionine-dependent methyltransferases"/>
    <property type="match status" value="1"/>
</dbReference>
<comment type="subcellular location">
    <subcellularLocation>
        <location evidence="2">Cell inner membrane</location>
        <topology evidence="2">Multi-pass membrane protein</topology>
    </subcellularLocation>
</comment>
<dbReference type="GO" id="GO:0006355">
    <property type="term" value="P:regulation of DNA-templated transcription"/>
    <property type="evidence" value="ECO:0007669"/>
    <property type="project" value="InterPro"/>
</dbReference>
<dbReference type="Gene3D" id="3.30.450.20">
    <property type="entry name" value="PAS domain"/>
    <property type="match status" value="2"/>
</dbReference>
<evidence type="ECO:0000256" key="3">
    <source>
        <dbReference type="ARBA" id="ARBA00012438"/>
    </source>
</evidence>
<dbReference type="InterPro" id="IPR050903">
    <property type="entry name" value="Bact_Chemotaxis_MeTrfase"/>
</dbReference>
<protein>
    <recommendedName>
        <fullName evidence="3">histidine kinase</fullName>
        <ecNumber evidence="3">2.7.13.3</ecNumber>
    </recommendedName>
</protein>
<dbReference type="PRINTS" id="PR00996">
    <property type="entry name" value="CHERMTFRASE"/>
</dbReference>
<dbReference type="Gene3D" id="3.40.50.2300">
    <property type="match status" value="1"/>
</dbReference>
<feature type="modified residue" description="4-aspartylphosphate" evidence="9">
    <location>
        <position position="1272"/>
    </location>
</feature>
<feature type="domain" description="CheR-type methyltransferase" evidence="16">
    <location>
        <begin position="230"/>
        <end position="479"/>
    </location>
</feature>
<dbReference type="PROSITE" id="PS50109">
    <property type="entry name" value="HIS_KIN"/>
    <property type="match status" value="1"/>
</dbReference>
<feature type="domain" description="Histidine kinase" evidence="11">
    <location>
        <begin position="985"/>
        <end position="1202"/>
    </location>
</feature>
<dbReference type="OrthoDB" id="9816309at2"/>
<name>A0A1I7ER32_9BURK</name>
<sequence>MNDSNNTSAAPGLVVAPRIVAIGASAGGLHALSLFFRAASEIPADVAFVVVVHLAPGAESHLPGLLAKDTALPVSAIEDGAIPRAGHVYVIPPKVSVVIEQDAFRLRAAVDRPAIPMPIDAFFTSLAADQHDRAIGIVLTGANADGSAGLRAIKAEGGMVMAQTPDTAEHSAMPGHAIATGLVDYVLPVENMPAALFDYITRSTAGTSQAALDAARPVDLEPVLRALAAAGSDFRGYKRGTLQRRIARRMAVNRIDSLDAYCGVLSASPEEAQALSLDMMIGVTEFFRDPDAWTALSERVLSVLLEEPQSEQPIRVWVPGCATGEEAYSMAMLLTEEIEKRRVTRPFMILASDVNRVALGRARQGIYSASVASPVGEARLERFFQTHSDGFQIRQELRETVLFTPQNLIADPPFSRVDLISCRNLLIYLEPEAQQRVFELFHFALNPKRYLFLGRSESTDPDSTQFQEVSRAWRIYQRSPVIAPAVTGYRFSASTARREEFPPASRVGVRSKGYAELVNATLLEEHHAASVLINSAHQVLYVSGSTDEYLTQPAGEPTGNILDMARDGLRLKLRIVLRRAVQDQAASPVSEIVADGGAPAVKITVTRPFDTMHAGKALLVIFARLPTADRPASTAPSGADSDLWHLESELRTTQVELGSTIEELEESNSELRVSNEEILSMNEELRSANEELETSKEELQAVNEQLNVVNSQLEQKVHQLEVLSEDVTNLLASTEISTLLLDRQGLIKRFTPSAARILGLAPPDIGRRIVEVLGNPLGNALPEEVDRILLGLNEKVEKEIETATAEWYVRRITPYIAVRGMPPAGVVVTWTDITQVKLSDERARRLAAVVQDSNDAVTVFDLKGRFLAWNRAASAMYGYSETEALRMTVSDLVPRGARQDHLDFIHHAEHNEALHSYETQRVTKDGRVVDIWLTLSVLSDDAGNAIAVSSTERDLVNRSVSNAHLRERAEQLAVADRRKNEFLAMLGHELRNPLAALVSAGNLLVSETVPVTQKDWAAGVIQRQGRAMMHLVNDMLDITRITSGSIELNRQTVLLKTIVQSAIEVCQPIVDERRHSLSVSLPEEPIWLNADPTRLSQVIENIVINAAKYTAPGGSIQLRATTAAHRLSLSIKDNGRGIPSSMLGSLFDMFVQGPASNSQRNNGLGVGLSVARRLVELHGGSVRAISDGKTGSEFVVDLPLDPGPVPGDRISLQPAPVTARPQRILIVDDNADASEALGMLLANEGHQVETRIDGVSGLSAAAAFNPDFVLLDIGLSGMDGYEVARRLRESGANRNVILVAVTGYGLPADRIKSVEAGFDHHLTKPVDYEALIRLFGAGTQGTPRT</sequence>
<dbReference type="SMART" id="SM00138">
    <property type="entry name" value="MeTrc"/>
    <property type="match status" value="1"/>
</dbReference>
<dbReference type="CDD" id="cd00130">
    <property type="entry name" value="PAS"/>
    <property type="match status" value="1"/>
</dbReference>
<dbReference type="PROSITE" id="PS50113">
    <property type="entry name" value="PAC"/>
    <property type="match status" value="1"/>
</dbReference>
<dbReference type="SMART" id="SM00388">
    <property type="entry name" value="HisKA"/>
    <property type="match status" value="1"/>
</dbReference>
<dbReference type="Pfam" id="PF02518">
    <property type="entry name" value="HATPase_c"/>
    <property type="match status" value="1"/>
</dbReference>
<dbReference type="Pfam" id="PF00512">
    <property type="entry name" value="HisKA"/>
    <property type="match status" value="1"/>
</dbReference>
<feature type="active site" evidence="8">
    <location>
        <position position="25"/>
    </location>
</feature>
<keyword evidence="4 8" id="KW-0145">Chemotaxis</keyword>
<evidence type="ECO:0000313" key="17">
    <source>
        <dbReference type="EMBL" id="SFU26398.1"/>
    </source>
</evidence>
<dbReference type="InterPro" id="IPR000014">
    <property type="entry name" value="PAS"/>
</dbReference>
<dbReference type="CDD" id="cd00075">
    <property type="entry name" value="HATPase"/>
    <property type="match status" value="1"/>
</dbReference>
<dbReference type="InterPro" id="IPR003594">
    <property type="entry name" value="HATPase_dom"/>
</dbReference>
<reference evidence="17 18" key="1">
    <citation type="submission" date="2016-10" db="EMBL/GenBank/DDBJ databases">
        <authorList>
            <person name="de Groot N.N."/>
        </authorList>
    </citation>
    <scope>NUCLEOTIDE SEQUENCE [LARGE SCALE GENOMIC DNA]</scope>
    <source>
        <strain evidence="17 18">LMG 27731</strain>
    </source>
</reference>
<dbReference type="SMART" id="SM00091">
    <property type="entry name" value="PAS"/>
    <property type="match status" value="3"/>
</dbReference>
<evidence type="ECO:0000256" key="5">
    <source>
        <dbReference type="ARBA" id="ARBA00022553"/>
    </source>
</evidence>
<evidence type="ECO:0000256" key="1">
    <source>
        <dbReference type="ARBA" id="ARBA00000085"/>
    </source>
</evidence>
<evidence type="ECO:0000256" key="10">
    <source>
        <dbReference type="SAM" id="Coils"/>
    </source>
</evidence>
<evidence type="ECO:0000256" key="4">
    <source>
        <dbReference type="ARBA" id="ARBA00022500"/>
    </source>
</evidence>
<dbReference type="InterPro" id="IPR001789">
    <property type="entry name" value="Sig_transdc_resp-reg_receiver"/>
</dbReference>
<dbReference type="InterPro" id="IPR035909">
    <property type="entry name" value="CheB_C"/>
</dbReference>
<dbReference type="GO" id="GO:0005886">
    <property type="term" value="C:plasma membrane"/>
    <property type="evidence" value="ECO:0007669"/>
    <property type="project" value="UniProtKB-SubCell"/>
</dbReference>
<evidence type="ECO:0000259" key="16">
    <source>
        <dbReference type="PROSITE" id="PS50123"/>
    </source>
</evidence>
<keyword evidence="10" id="KW-0175">Coiled coil</keyword>
<evidence type="ECO:0000256" key="7">
    <source>
        <dbReference type="ARBA" id="ARBA00022777"/>
    </source>
</evidence>
<dbReference type="InterPro" id="IPR022642">
    <property type="entry name" value="CheR_C"/>
</dbReference>
<organism evidence="17 18">
    <name type="scientific">Paraburkholderia aspalathi</name>
    <dbReference type="NCBI Taxonomy" id="1324617"/>
    <lineage>
        <taxon>Bacteria</taxon>
        <taxon>Pseudomonadati</taxon>
        <taxon>Pseudomonadota</taxon>
        <taxon>Betaproteobacteria</taxon>
        <taxon>Burkholderiales</taxon>
        <taxon>Burkholderiaceae</taxon>
        <taxon>Paraburkholderia</taxon>
    </lineage>
</organism>
<feature type="domain" description="PAC" evidence="14">
    <location>
        <begin position="915"/>
        <end position="967"/>
    </location>
</feature>
<dbReference type="SUPFAM" id="SSF52738">
    <property type="entry name" value="Methylesterase CheB, C-terminal domain"/>
    <property type="match status" value="1"/>
</dbReference>
<keyword evidence="5 9" id="KW-0597">Phosphoprotein</keyword>
<feature type="coiled-coil region" evidence="10">
    <location>
        <begin position="661"/>
        <end position="730"/>
    </location>
</feature>
<evidence type="ECO:0000259" key="13">
    <source>
        <dbReference type="PROSITE" id="PS50112"/>
    </source>
</evidence>
<dbReference type="InterPro" id="IPR036890">
    <property type="entry name" value="HATPase_C_sf"/>
</dbReference>
<accession>A0A1I7ER32</accession>
<dbReference type="EC" id="2.7.13.3" evidence="3"/>
<dbReference type="Pfam" id="PF00072">
    <property type="entry name" value="Response_reg"/>
    <property type="match status" value="1"/>
</dbReference>
<dbReference type="SMART" id="SM00448">
    <property type="entry name" value="REC"/>
    <property type="match status" value="1"/>
</dbReference>
<dbReference type="SUPFAM" id="SSF47757">
    <property type="entry name" value="Chemotaxis receptor methyltransferase CheR, N-terminal domain"/>
    <property type="match status" value="1"/>
</dbReference>
<dbReference type="RefSeq" id="WP_093647088.1">
    <property type="nucleotide sequence ID" value="NZ_FPBH01000054.1"/>
</dbReference>
<dbReference type="PANTHER" id="PTHR24422">
    <property type="entry name" value="CHEMOTAXIS PROTEIN METHYLTRANSFERASE"/>
    <property type="match status" value="1"/>
</dbReference>